<evidence type="ECO:0000256" key="2">
    <source>
        <dbReference type="ARBA" id="ARBA00022730"/>
    </source>
</evidence>
<evidence type="ECO:0000256" key="6">
    <source>
        <dbReference type="ARBA" id="ARBA00035292"/>
    </source>
</evidence>
<dbReference type="GO" id="GO:0019843">
    <property type="term" value="F:rRNA binding"/>
    <property type="evidence" value="ECO:0007669"/>
    <property type="project" value="UniProtKB-UniRule"/>
</dbReference>
<evidence type="ECO:0000313" key="10">
    <source>
        <dbReference type="EMBL" id="OGZ61163.1"/>
    </source>
</evidence>
<dbReference type="PANTHER" id="PTHR21368">
    <property type="entry name" value="50S RIBOSOMAL PROTEIN L9"/>
    <property type="match status" value="1"/>
</dbReference>
<keyword evidence="2 7" id="KW-0699">rRNA-binding</keyword>
<gene>
    <name evidence="7" type="primary">rplI</name>
    <name evidence="10" type="ORF">A2919_00995</name>
</gene>
<dbReference type="InterPro" id="IPR020069">
    <property type="entry name" value="Ribosomal_bL9_C"/>
</dbReference>
<dbReference type="HAMAP" id="MF_00503">
    <property type="entry name" value="Ribosomal_bL9"/>
    <property type="match status" value="1"/>
</dbReference>
<proteinExistence type="inferred from homology"/>
<comment type="caution">
    <text evidence="10">The sequence shown here is derived from an EMBL/GenBank/DDBJ whole genome shotgun (WGS) entry which is preliminary data.</text>
</comment>
<organism evidence="10 11">
    <name type="scientific">Candidatus Spechtbacteria bacterium RIFCSPLOWO2_01_FULL_43_12</name>
    <dbReference type="NCBI Taxonomy" id="1802162"/>
    <lineage>
        <taxon>Bacteria</taxon>
        <taxon>Candidatus Spechtiibacteriota</taxon>
    </lineage>
</organism>
<sequence>MKIILLEDIKNLGKKWEIKKVSDGYARNFLIPKGLVKPATKDELDKLGVMFGKKEEEATVELQKIEDTVASLDGYELMMKEKASDEGKLYSSITSDKISKSLKKEGFNVSSKFIKLDSPIKQTGEYEIVLEFDHGLEAGLKLIVEGE</sequence>
<dbReference type="InterPro" id="IPR020594">
    <property type="entry name" value="Ribosomal_bL9_bac/chp"/>
</dbReference>
<keyword evidence="5 7" id="KW-0687">Ribonucleoprotein</keyword>
<dbReference type="InterPro" id="IPR009027">
    <property type="entry name" value="Ribosomal_bL9/RNase_H1_N"/>
</dbReference>
<evidence type="ECO:0000256" key="4">
    <source>
        <dbReference type="ARBA" id="ARBA00022980"/>
    </source>
</evidence>
<dbReference type="GO" id="GO:0005840">
    <property type="term" value="C:ribosome"/>
    <property type="evidence" value="ECO:0007669"/>
    <property type="project" value="UniProtKB-KW"/>
</dbReference>
<dbReference type="GO" id="GO:0003735">
    <property type="term" value="F:structural constituent of ribosome"/>
    <property type="evidence" value="ECO:0007669"/>
    <property type="project" value="InterPro"/>
</dbReference>
<keyword evidence="3 7" id="KW-0694">RNA-binding</keyword>
<dbReference type="InterPro" id="IPR036935">
    <property type="entry name" value="Ribosomal_bL9_N_sf"/>
</dbReference>
<dbReference type="GO" id="GO:0006412">
    <property type="term" value="P:translation"/>
    <property type="evidence" value="ECO:0007669"/>
    <property type="project" value="UniProtKB-UniRule"/>
</dbReference>
<comment type="similarity">
    <text evidence="1 7">Belongs to the bacterial ribosomal protein bL9 family.</text>
</comment>
<evidence type="ECO:0000256" key="1">
    <source>
        <dbReference type="ARBA" id="ARBA00010605"/>
    </source>
</evidence>
<name>A0A1G2HFA8_9BACT</name>
<feature type="domain" description="Ribosomal protein L9" evidence="8">
    <location>
        <begin position="1"/>
        <end position="47"/>
    </location>
</feature>
<evidence type="ECO:0000256" key="5">
    <source>
        <dbReference type="ARBA" id="ARBA00023274"/>
    </source>
</evidence>
<dbReference type="Proteomes" id="UP000178835">
    <property type="component" value="Unassembled WGS sequence"/>
</dbReference>
<dbReference type="Pfam" id="PF03948">
    <property type="entry name" value="Ribosomal_L9_C"/>
    <property type="match status" value="1"/>
</dbReference>
<dbReference type="InterPro" id="IPR020070">
    <property type="entry name" value="Ribosomal_bL9_N"/>
</dbReference>
<evidence type="ECO:0000256" key="7">
    <source>
        <dbReference type="HAMAP-Rule" id="MF_00503"/>
    </source>
</evidence>
<reference evidence="10 11" key="1">
    <citation type="journal article" date="2016" name="Nat. Commun.">
        <title>Thousands of microbial genomes shed light on interconnected biogeochemical processes in an aquifer system.</title>
        <authorList>
            <person name="Anantharaman K."/>
            <person name="Brown C.T."/>
            <person name="Hug L.A."/>
            <person name="Sharon I."/>
            <person name="Castelle C.J."/>
            <person name="Probst A.J."/>
            <person name="Thomas B.C."/>
            <person name="Singh A."/>
            <person name="Wilkins M.J."/>
            <person name="Karaoz U."/>
            <person name="Brodie E.L."/>
            <person name="Williams K.H."/>
            <person name="Hubbard S.S."/>
            <person name="Banfield J.F."/>
        </authorList>
    </citation>
    <scope>NUCLEOTIDE SEQUENCE [LARGE SCALE GENOMIC DNA]</scope>
</reference>
<dbReference type="AlphaFoldDB" id="A0A1G2HFA8"/>
<evidence type="ECO:0000256" key="3">
    <source>
        <dbReference type="ARBA" id="ARBA00022884"/>
    </source>
</evidence>
<dbReference type="SUPFAM" id="SSF55653">
    <property type="entry name" value="Ribosomal protein L9 C-domain"/>
    <property type="match status" value="1"/>
</dbReference>
<evidence type="ECO:0000313" key="11">
    <source>
        <dbReference type="Proteomes" id="UP000178835"/>
    </source>
</evidence>
<dbReference type="InterPro" id="IPR036791">
    <property type="entry name" value="Ribosomal_bL9_C_sf"/>
</dbReference>
<dbReference type="Gene3D" id="3.40.5.10">
    <property type="entry name" value="Ribosomal protein L9, N-terminal domain"/>
    <property type="match status" value="1"/>
</dbReference>
<keyword evidence="4 7" id="KW-0689">Ribosomal protein</keyword>
<dbReference type="GO" id="GO:1990904">
    <property type="term" value="C:ribonucleoprotein complex"/>
    <property type="evidence" value="ECO:0007669"/>
    <property type="project" value="UniProtKB-KW"/>
</dbReference>
<dbReference type="Gene3D" id="3.10.430.100">
    <property type="entry name" value="Ribosomal protein L9, C-terminal domain"/>
    <property type="match status" value="1"/>
</dbReference>
<feature type="domain" description="Large ribosomal subunit protein bL9 C-terminal" evidence="9">
    <location>
        <begin position="66"/>
        <end position="145"/>
    </location>
</feature>
<dbReference type="NCBIfam" id="TIGR00158">
    <property type="entry name" value="L9"/>
    <property type="match status" value="1"/>
</dbReference>
<dbReference type="EMBL" id="MHOH01000005">
    <property type="protein sequence ID" value="OGZ61163.1"/>
    <property type="molecule type" value="Genomic_DNA"/>
</dbReference>
<evidence type="ECO:0000259" key="9">
    <source>
        <dbReference type="Pfam" id="PF03948"/>
    </source>
</evidence>
<dbReference type="Pfam" id="PF01281">
    <property type="entry name" value="Ribosomal_L9_N"/>
    <property type="match status" value="1"/>
</dbReference>
<protein>
    <recommendedName>
        <fullName evidence="6 7">Large ribosomal subunit protein bL9</fullName>
    </recommendedName>
</protein>
<dbReference type="InterPro" id="IPR000244">
    <property type="entry name" value="Ribosomal_bL9"/>
</dbReference>
<dbReference type="SUPFAM" id="SSF55658">
    <property type="entry name" value="L9 N-domain-like"/>
    <property type="match status" value="1"/>
</dbReference>
<comment type="function">
    <text evidence="7">Binds to the 23S rRNA.</text>
</comment>
<evidence type="ECO:0000259" key="8">
    <source>
        <dbReference type="Pfam" id="PF01281"/>
    </source>
</evidence>
<accession>A0A1G2HFA8</accession>